<evidence type="ECO:0000256" key="7">
    <source>
        <dbReference type="ARBA" id="ARBA00022824"/>
    </source>
</evidence>
<dbReference type="Proteomes" id="UP000318416">
    <property type="component" value="Unassembled WGS sequence"/>
</dbReference>
<keyword evidence="3" id="KW-0337">GPI-anchor biosynthesis</keyword>
<feature type="transmembrane region" description="Helical" evidence="11">
    <location>
        <begin position="146"/>
        <end position="169"/>
    </location>
</feature>
<feature type="transmembrane region" description="Helical" evidence="11">
    <location>
        <begin position="119"/>
        <end position="139"/>
    </location>
</feature>
<comment type="caution">
    <text evidence="12">The sequence shown here is derived from an EMBL/GenBank/DDBJ whole genome shotgun (WGS) entry which is preliminary data.</text>
</comment>
<feature type="transmembrane region" description="Helical" evidence="11">
    <location>
        <begin position="29"/>
        <end position="52"/>
    </location>
</feature>
<comment type="subcellular location">
    <subcellularLocation>
        <location evidence="1">Endoplasmic reticulum membrane</location>
        <topology evidence="1">Multi-pass membrane protein</topology>
    </subcellularLocation>
</comment>
<dbReference type="AlphaFoldDB" id="A0A561EQ67"/>
<reference evidence="12 13" key="1">
    <citation type="submission" date="2019-06" db="EMBL/GenBank/DDBJ databases">
        <title>Sequencing the genomes of 1000 actinobacteria strains.</title>
        <authorList>
            <person name="Klenk H.-P."/>
        </authorList>
    </citation>
    <scope>NUCLEOTIDE SEQUENCE [LARGE SCALE GENOMIC DNA]</scope>
    <source>
        <strain evidence="12 13">DSM 41649</strain>
    </source>
</reference>
<gene>
    <name evidence="12" type="ORF">FB465_2795</name>
</gene>
<proteinExistence type="predicted"/>
<comment type="pathway">
    <text evidence="2">Glycolipid biosynthesis; glycosylphosphatidylinositol-anchor biosynthesis.</text>
</comment>
<evidence type="ECO:0000256" key="11">
    <source>
        <dbReference type="SAM" id="Phobius"/>
    </source>
</evidence>
<keyword evidence="4 12" id="KW-0328">Glycosyltransferase</keyword>
<evidence type="ECO:0000256" key="6">
    <source>
        <dbReference type="ARBA" id="ARBA00022692"/>
    </source>
</evidence>
<organism evidence="12 13">
    <name type="scientific">Kitasatospora atroaurantiaca</name>
    <dbReference type="NCBI Taxonomy" id="285545"/>
    <lineage>
        <taxon>Bacteria</taxon>
        <taxon>Bacillati</taxon>
        <taxon>Actinomycetota</taxon>
        <taxon>Actinomycetes</taxon>
        <taxon>Kitasatosporales</taxon>
        <taxon>Streptomycetaceae</taxon>
        <taxon>Kitasatospora</taxon>
    </lineage>
</organism>
<protein>
    <submittedName>
        <fullName evidence="12">Dolichyl-phosphate-mannose-protein mannosyltransferase</fullName>
    </submittedName>
</protein>
<keyword evidence="6 11" id="KW-0812">Transmembrane</keyword>
<evidence type="ECO:0000256" key="10">
    <source>
        <dbReference type="SAM" id="MobiDB-lite"/>
    </source>
</evidence>
<feature type="transmembrane region" description="Helical" evidence="11">
    <location>
        <begin position="289"/>
        <end position="311"/>
    </location>
</feature>
<feature type="transmembrane region" description="Helical" evidence="11">
    <location>
        <begin position="343"/>
        <end position="361"/>
    </location>
</feature>
<feature type="transmembrane region" description="Helical" evidence="11">
    <location>
        <begin position="231"/>
        <end position="250"/>
    </location>
</feature>
<evidence type="ECO:0000256" key="2">
    <source>
        <dbReference type="ARBA" id="ARBA00004687"/>
    </source>
</evidence>
<evidence type="ECO:0000256" key="9">
    <source>
        <dbReference type="ARBA" id="ARBA00023136"/>
    </source>
</evidence>
<evidence type="ECO:0000256" key="3">
    <source>
        <dbReference type="ARBA" id="ARBA00022502"/>
    </source>
</evidence>
<keyword evidence="9 11" id="KW-0472">Membrane</keyword>
<feature type="transmembrane region" description="Helical" evidence="11">
    <location>
        <begin position="368"/>
        <end position="389"/>
    </location>
</feature>
<accession>A0A561EQ67</accession>
<dbReference type="OrthoDB" id="151635at2"/>
<name>A0A561EQ67_9ACTN</name>
<evidence type="ECO:0000256" key="5">
    <source>
        <dbReference type="ARBA" id="ARBA00022679"/>
    </source>
</evidence>
<feature type="region of interest" description="Disordered" evidence="10">
    <location>
        <begin position="1"/>
        <end position="23"/>
    </location>
</feature>
<evidence type="ECO:0000256" key="8">
    <source>
        <dbReference type="ARBA" id="ARBA00022989"/>
    </source>
</evidence>
<dbReference type="GO" id="GO:0000009">
    <property type="term" value="F:alpha-1,6-mannosyltransferase activity"/>
    <property type="evidence" value="ECO:0007669"/>
    <property type="project" value="InterPro"/>
</dbReference>
<keyword evidence="7" id="KW-0256">Endoplasmic reticulum</keyword>
<dbReference type="PANTHER" id="PTHR12468">
    <property type="entry name" value="GPI MANNOSYLTRANSFERASE 2"/>
    <property type="match status" value="1"/>
</dbReference>
<keyword evidence="5 12" id="KW-0808">Transferase</keyword>
<keyword evidence="8 11" id="KW-1133">Transmembrane helix</keyword>
<dbReference type="GO" id="GO:0016020">
    <property type="term" value="C:membrane"/>
    <property type="evidence" value="ECO:0007669"/>
    <property type="project" value="GOC"/>
</dbReference>
<feature type="transmembrane region" description="Helical" evidence="11">
    <location>
        <begin position="318"/>
        <end position="337"/>
    </location>
</feature>
<dbReference type="InterPro" id="IPR007315">
    <property type="entry name" value="PIG-V/Gpi18"/>
</dbReference>
<dbReference type="PANTHER" id="PTHR12468:SF2">
    <property type="entry name" value="GPI MANNOSYLTRANSFERASE 2"/>
    <property type="match status" value="1"/>
</dbReference>
<evidence type="ECO:0000313" key="12">
    <source>
        <dbReference type="EMBL" id="TWE17757.1"/>
    </source>
</evidence>
<dbReference type="GO" id="GO:0006506">
    <property type="term" value="P:GPI anchor biosynthetic process"/>
    <property type="evidence" value="ECO:0007669"/>
    <property type="project" value="UniProtKB-UniPathway"/>
</dbReference>
<dbReference type="UniPathway" id="UPA00196"/>
<dbReference type="GO" id="GO:0004376">
    <property type="term" value="F:GPI mannosyltransferase activity"/>
    <property type="evidence" value="ECO:0007669"/>
    <property type="project" value="InterPro"/>
</dbReference>
<keyword evidence="13" id="KW-1185">Reference proteome</keyword>
<evidence type="ECO:0000256" key="1">
    <source>
        <dbReference type="ARBA" id="ARBA00004477"/>
    </source>
</evidence>
<dbReference type="EMBL" id="VIVR01000001">
    <property type="protein sequence ID" value="TWE17757.1"/>
    <property type="molecule type" value="Genomic_DNA"/>
</dbReference>
<feature type="transmembrane region" description="Helical" evidence="11">
    <location>
        <begin position="189"/>
        <end position="219"/>
    </location>
</feature>
<dbReference type="RefSeq" id="WP_145790675.1">
    <property type="nucleotide sequence ID" value="NZ_BAAABR010000048.1"/>
</dbReference>
<evidence type="ECO:0000256" key="4">
    <source>
        <dbReference type="ARBA" id="ARBA00022676"/>
    </source>
</evidence>
<evidence type="ECO:0000313" key="13">
    <source>
        <dbReference type="Proteomes" id="UP000318416"/>
    </source>
</evidence>
<sequence>MRTELVGRSSQYRPVDQESRPTAASVPGVVPALLGYAAARAVGVLLLAAWGAHRGVPGVYRLSSMWDAYWYQDIAVHGYAGSTPVPGPHGPYEVYAFFPAYPMLIRAVGLLTPLSVNHAALAVAWIASLAAAWGIFAVADRLYGRRVAAVAAVLWGVTPYAVVESAAYSELVFTAFAAWSVYAVVARRWVWAGTLCVLAGLSRPTGIALAAAVSGAALWELVQGRGGPRAAAAMVLAPLGFAGFVGWVGLRKGRWDGYFRVQDAWQSHLDYGRSTFYSFKDLLTDRDTVWLAAVVVGVVLVGSGLLFAVSLIQRQPPVLLLFSGAMLVLALGDAAYFNSRARFLLPAFGLLLPLATGLSRVRNRATLVLILATAALCSAVYGGYVAFVYPDAP</sequence>